<dbReference type="EMBL" id="BARS01051996">
    <property type="protein sequence ID" value="GAG50599.1"/>
    <property type="molecule type" value="Genomic_DNA"/>
</dbReference>
<evidence type="ECO:0000256" key="1">
    <source>
        <dbReference type="SAM" id="MobiDB-lite"/>
    </source>
</evidence>
<dbReference type="NCBIfam" id="NF012211">
    <property type="entry name" value="tand_rpt_95"/>
    <property type="match status" value="2"/>
</dbReference>
<feature type="non-terminal residue" evidence="3">
    <location>
        <position position="233"/>
    </location>
</feature>
<protein>
    <recommendedName>
        <fullName evidence="2">RapA2 cadherin-like domain-containing protein</fullName>
    </recommendedName>
</protein>
<gene>
    <name evidence="3" type="ORF">S01H1_77376</name>
</gene>
<proteinExistence type="predicted"/>
<dbReference type="Pfam" id="PF17803">
    <property type="entry name" value="Cadherin_4"/>
    <property type="match status" value="2"/>
</dbReference>
<organism evidence="3">
    <name type="scientific">marine sediment metagenome</name>
    <dbReference type="NCBI Taxonomy" id="412755"/>
    <lineage>
        <taxon>unclassified sequences</taxon>
        <taxon>metagenomes</taxon>
        <taxon>ecological metagenomes</taxon>
    </lineage>
</organism>
<dbReference type="Gene3D" id="2.60.40.10">
    <property type="entry name" value="Immunoglobulins"/>
    <property type="match status" value="1"/>
</dbReference>
<sequence>EISDGNGGTDQATVSITITGSNDPPVANNDSATVDEGGTVTVVDTAQTSVLANDTDSENDPLTAVLDTNVSNGTLTLNTDGTFSYTHNGSETTSDSFQYHANDGTGDSNIATVTITVNPVNDNPVAVDDSASVIEGGTLNVAAPGLLANDTDPEPGDVIRVNTTPVSGPTNGALILYADGGYDYTHDGSETTSDSFMYEISDGNGGTDQATVTITVTGSNNPPVANDDSATVD</sequence>
<reference evidence="3" key="1">
    <citation type="journal article" date="2014" name="Front. Microbiol.">
        <title>High frequency of phylogenetically diverse reductive dehalogenase-homologous genes in deep subseafloor sedimentary metagenomes.</title>
        <authorList>
            <person name="Kawai M."/>
            <person name="Futagami T."/>
            <person name="Toyoda A."/>
            <person name="Takaki Y."/>
            <person name="Nishi S."/>
            <person name="Hori S."/>
            <person name="Arai W."/>
            <person name="Tsubouchi T."/>
            <person name="Morono Y."/>
            <person name="Uchiyama I."/>
            <person name="Ito T."/>
            <person name="Fujiyama A."/>
            <person name="Inagaki F."/>
            <person name="Takami H."/>
        </authorList>
    </citation>
    <scope>NUCLEOTIDE SEQUENCE</scope>
    <source>
        <strain evidence="3">Expedition CK06-06</strain>
    </source>
</reference>
<feature type="region of interest" description="Disordered" evidence="1">
    <location>
        <begin position="1"/>
        <end position="27"/>
    </location>
</feature>
<dbReference type="AlphaFoldDB" id="X0Y3V8"/>
<dbReference type="Gene3D" id="2.60.40.2810">
    <property type="match status" value="1"/>
</dbReference>
<feature type="domain" description="RapA2 cadherin-like" evidence="2">
    <location>
        <begin position="12"/>
        <end position="85"/>
    </location>
</feature>
<comment type="caution">
    <text evidence="3">The sequence shown here is derived from an EMBL/GenBank/DDBJ whole genome shotgun (WGS) entry which is preliminary data.</text>
</comment>
<dbReference type="InterPro" id="IPR010221">
    <property type="entry name" value="VCBS_dom"/>
</dbReference>
<feature type="domain" description="RapA2 cadherin-like" evidence="2">
    <location>
        <begin position="111"/>
        <end position="184"/>
    </location>
</feature>
<feature type="compositionally biased region" description="Polar residues" evidence="1">
    <location>
        <begin position="9"/>
        <end position="27"/>
    </location>
</feature>
<evidence type="ECO:0000313" key="3">
    <source>
        <dbReference type="EMBL" id="GAG50599.1"/>
    </source>
</evidence>
<evidence type="ECO:0000259" key="2">
    <source>
        <dbReference type="Pfam" id="PF17803"/>
    </source>
</evidence>
<dbReference type="NCBIfam" id="TIGR01965">
    <property type="entry name" value="VCBS_repeat"/>
    <property type="match status" value="2"/>
</dbReference>
<dbReference type="InterPro" id="IPR040853">
    <property type="entry name" value="RapA2_cadherin-like"/>
</dbReference>
<name>X0Y3V8_9ZZZZ</name>
<feature type="non-terminal residue" evidence="3">
    <location>
        <position position="1"/>
    </location>
</feature>
<dbReference type="InterPro" id="IPR013783">
    <property type="entry name" value="Ig-like_fold"/>
</dbReference>
<accession>X0Y3V8</accession>